<dbReference type="GO" id="GO:0005886">
    <property type="term" value="C:plasma membrane"/>
    <property type="evidence" value="ECO:0007669"/>
    <property type="project" value="UniProtKB-SubCell"/>
</dbReference>
<feature type="transmembrane region" description="Helical" evidence="9">
    <location>
        <begin position="423"/>
        <end position="446"/>
    </location>
</feature>
<feature type="transmembrane region" description="Helical" evidence="9">
    <location>
        <begin position="316"/>
        <end position="341"/>
    </location>
</feature>
<gene>
    <name evidence="11" type="primary">mgtE</name>
    <name evidence="11" type="ORF">P857_203</name>
</gene>
<dbReference type="InterPro" id="IPR006669">
    <property type="entry name" value="MgtE_transporter"/>
</dbReference>
<dbReference type="PANTHER" id="PTHR43773">
    <property type="entry name" value="MAGNESIUM TRANSPORTER MGTE"/>
    <property type="match status" value="1"/>
</dbReference>
<feature type="transmembrane region" description="Helical" evidence="9">
    <location>
        <begin position="284"/>
        <end position="304"/>
    </location>
</feature>
<keyword evidence="6 9" id="KW-1133">Transmembrane helix</keyword>
<dbReference type="InterPro" id="IPR036739">
    <property type="entry name" value="SLC41_membr_dom_sf"/>
</dbReference>
<comment type="function">
    <text evidence="9">Acts as a magnesium transporter.</text>
</comment>
<comment type="caution">
    <text evidence="11">The sequence shown here is derived from an EMBL/GenBank/DDBJ whole genome shotgun (WGS) entry which is preliminary data.</text>
</comment>
<dbReference type="PROSITE" id="PS51371">
    <property type="entry name" value="CBS"/>
    <property type="match status" value="1"/>
</dbReference>
<dbReference type="SUPFAM" id="SSF54631">
    <property type="entry name" value="CBS-domain pair"/>
    <property type="match status" value="1"/>
</dbReference>
<proteinExistence type="inferred from homology"/>
<evidence type="ECO:0000313" key="11">
    <source>
        <dbReference type="EMBL" id="ETO91550.1"/>
    </source>
</evidence>
<dbReference type="InterPro" id="IPR000644">
    <property type="entry name" value="CBS_dom"/>
</dbReference>
<feature type="domain" description="CBS" evidence="10">
    <location>
        <begin position="203"/>
        <end position="259"/>
    </location>
</feature>
<feature type="transmembrane region" description="Helical" evidence="9">
    <location>
        <begin position="389"/>
        <end position="411"/>
    </location>
</feature>
<dbReference type="CDD" id="cd04606">
    <property type="entry name" value="CBS_pair_Mg_transporter"/>
    <property type="match status" value="1"/>
</dbReference>
<evidence type="ECO:0000259" key="10">
    <source>
        <dbReference type="PROSITE" id="PS51371"/>
    </source>
</evidence>
<dbReference type="PANTHER" id="PTHR43773:SF1">
    <property type="entry name" value="MAGNESIUM TRANSPORTER MGTE"/>
    <property type="match status" value="1"/>
</dbReference>
<dbReference type="STRING" id="1401685.P857_203"/>
<keyword evidence="4 9" id="KW-0812">Transmembrane</keyword>
<evidence type="ECO:0000256" key="7">
    <source>
        <dbReference type="ARBA" id="ARBA00023136"/>
    </source>
</evidence>
<comment type="similarity">
    <text evidence="2 9">Belongs to the SLC41A transporter family.</text>
</comment>
<evidence type="ECO:0000256" key="2">
    <source>
        <dbReference type="ARBA" id="ARBA00009749"/>
    </source>
</evidence>
<evidence type="ECO:0000256" key="9">
    <source>
        <dbReference type="RuleBase" id="RU362011"/>
    </source>
</evidence>
<dbReference type="NCBIfam" id="TIGR00400">
    <property type="entry name" value="mgtE"/>
    <property type="match status" value="1"/>
</dbReference>
<evidence type="ECO:0000256" key="1">
    <source>
        <dbReference type="ARBA" id="ARBA00004141"/>
    </source>
</evidence>
<dbReference type="Pfam" id="PF01769">
    <property type="entry name" value="MgtE"/>
    <property type="match status" value="1"/>
</dbReference>
<evidence type="ECO:0000256" key="6">
    <source>
        <dbReference type="ARBA" id="ARBA00022989"/>
    </source>
</evidence>
<dbReference type="EMBL" id="AXCJ01000003">
    <property type="protein sequence ID" value="ETO91550.1"/>
    <property type="molecule type" value="Genomic_DNA"/>
</dbReference>
<dbReference type="InterPro" id="IPR046342">
    <property type="entry name" value="CBS_dom_sf"/>
</dbReference>
<comment type="subunit">
    <text evidence="9">Homodimer.</text>
</comment>
<dbReference type="InterPro" id="IPR006667">
    <property type="entry name" value="SLC41_membr_dom"/>
</dbReference>
<dbReference type="Gene3D" id="1.10.357.20">
    <property type="entry name" value="SLC41 divalent cation transporters, integral membrane domain"/>
    <property type="match status" value="1"/>
</dbReference>
<evidence type="ECO:0000256" key="4">
    <source>
        <dbReference type="ARBA" id="ARBA00022692"/>
    </source>
</evidence>
<organism evidence="11 12">
    <name type="scientific">Candidatus Xenolissoclinum pacificiensis L6</name>
    <dbReference type="NCBI Taxonomy" id="1401685"/>
    <lineage>
        <taxon>Bacteria</taxon>
        <taxon>Pseudomonadati</taxon>
        <taxon>Pseudomonadota</taxon>
        <taxon>Alphaproteobacteria</taxon>
        <taxon>Rickettsiales</taxon>
        <taxon>Anaplasmataceae</taxon>
        <taxon>Candidatus Xenolissoclinum</taxon>
    </lineage>
</organism>
<name>W2V0B3_9RICK</name>
<evidence type="ECO:0000256" key="5">
    <source>
        <dbReference type="ARBA" id="ARBA00022842"/>
    </source>
</evidence>
<dbReference type="SUPFAM" id="SSF158791">
    <property type="entry name" value="MgtE N-terminal domain-like"/>
    <property type="match status" value="1"/>
</dbReference>
<keyword evidence="9" id="KW-0479">Metal-binding</keyword>
<evidence type="ECO:0000256" key="3">
    <source>
        <dbReference type="ARBA" id="ARBA00022448"/>
    </source>
</evidence>
<comment type="subcellular location">
    <subcellularLocation>
        <location evidence="9">Cell membrane</location>
        <topology evidence="9">Multi-pass membrane protein</topology>
    </subcellularLocation>
    <subcellularLocation>
        <location evidence="1">Membrane</location>
        <topology evidence="1">Multi-pass membrane protein</topology>
    </subcellularLocation>
</comment>
<sequence>MDKENYKERLTYLLHAKERDDVNSYDVIEYLDRLDIIEIKDFLVTTTKDSRIVFYNNYLQYYLDVIEELPLDIIYELYDITGCKNFVRFIRYLPTDTIFQIIEDFALEDQIIIVDNLPIEKRQILKEFLSYPEESAGRIIDKDFVVLSDKWNIDQVIDFMRACRNVRKLQELFIVDDDFSPIGKISVHDILCNKRSTKIIDIMETDIHNINVDQDQEAVAQVFENYSLISAPVIDRTGKMVGLINVDDVIDVIKEEAEEDILHLGNVSESDLNVGWYTTFRRRLPWLFITFCTINLTSMVVGVFDNVLEHSVNIAILMPVMAALSGNAAIQSSTVCVCGIATKQLTSSNIMRLLMKELIVGLVNGFVMGICMFIVIVMRFHNILLELSFISAMLLVITISTCIGSAIPFLIHRVGLDPALGSSILTSSLTDLMAFFLLLFVATMIIL</sequence>
<dbReference type="GO" id="GO:0046872">
    <property type="term" value="F:metal ion binding"/>
    <property type="evidence" value="ECO:0007669"/>
    <property type="project" value="UniProtKB-KW"/>
</dbReference>
<keyword evidence="7 9" id="KW-0472">Membrane</keyword>
<keyword evidence="5 9" id="KW-0460">Magnesium</keyword>
<keyword evidence="9" id="KW-1003">Cell membrane</keyword>
<keyword evidence="3 9" id="KW-0813">Transport</keyword>
<reference evidence="11 12" key="1">
    <citation type="journal article" date="2013" name="PLoS ONE">
        <title>Bacterial endosymbiosis in a chordate host: long-term co-evolution and conservation of secondary metabolism.</title>
        <authorList>
            <person name="Kwan J.C."/>
            <person name="Schmidt E.W."/>
        </authorList>
    </citation>
    <scope>NUCLEOTIDE SEQUENCE [LARGE SCALE GENOMIC DNA]</scope>
    <source>
        <strain evidence="12">L6</strain>
    </source>
</reference>
<dbReference type="Proteomes" id="UP000018951">
    <property type="component" value="Unassembled WGS sequence"/>
</dbReference>
<feature type="transmembrane region" description="Helical" evidence="9">
    <location>
        <begin position="353"/>
        <end position="377"/>
    </location>
</feature>
<protein>
    <recommendedName>
        <fullName evidence="9">Magnesium transporter MgtE</fullName>
    </recommendedName>
</protein>
<dbReference type="SUPFAM" id="SSF161093">
    <property type="entry name" value="MgtE membrane domain-like"/>
    <property type="match status" value="1"/>
</dbReference>
<keyword evidence="12" id="KW-1185">Reference proteome</keyword>
<dbReference type="Gene3D" id="3.10.580.10">
    <property type="entry name" value="CBS-domain"/>
    <property type="match status" value="1"/>
</dbReference>
<evidence type="ECO:0000313" key="12">
    <source>
        <dbReference type="Proteomes" id="UP000018951"/>
    </source>
</evidence>
<dbReference type="Pfam" id="PF00571">
    <property type="entry name" value="CBS"/>
    <property type="match status" value="2"/>
</dbReference>
<evidence type="ECO:0000256" key="8">
    <source>
        <dbReference type="PROSITE-ProRule" id="PRU00703"/>
    </source>
</evidence>
<dbReference type="GO" id="GO:0015095">
    <property type="term" value="F:magnesium ion transmembrane transporter activity"/>
    <property type="evidence" value="ECO:0007669"/>
    <property type="project" value="UniProtKB-UniRule"/>
</dbReference>
<keyword evidence="8" id="KW-0129">CBS domain</keyword>
<accession>W2V0B3</accession>
<dbReference type="AlphaFoldDB" id="W2V0B3"/>